<dbReference type="EMBL" id="BEXD01001629">
    <property type="protein sequence ID" value="GBB95036.1"/>
    <property type="molecule type" value="Genomic_DNA"/>
</dbReference>
<comment type="caution">
    <text evidence="2">The sequence shown here is derived from an EMBL/GenBank/DDBJ whole genome shotgun (WGS) entry which is preliminary data.</text>
</comment>
<dbReference type="AlphaFoldDB" id="A0A2Z6RSE4"/>
<sequence length="422" mass="49660">MLPTRAMTLDEVESKPSSKAKQAIGRYEEIKLKKGRNPKRPFKYEELQVIETNIHQMNLCRNTTLLDSFIMFMFPLVSQLRLLDYAMKRGGQCLGKTGQINGHDVYLWSCENGAHQWEYPLKYILKKFEWCPLCHHRNGECQCQYIFEDLLEKKFPSCRLNFLDGMQLDGYNEELRLGFEFHGKQHYSLNSMFHRRGQIDLDEQKMCNQKKRDICKKQGRTNSGKTNEVLNLMLGNKLYRMFNGKKRGTRYIKNDDLLLIGHNLEKLKYMYLESAYQIIANSPRPYCENITFWALEPNKIPKVDSFSPKTGMVAIFEDVCADPKEVQKKIISYFIEGRHYNVSSIYVSQSYFDCPKIIRKNLTHVCLFNGSCTTDELVRIVRQYANDWRSVIKIIDKALCEYKFIVFDLTVPREHPHRIRLG</sequence>
<gene>
    <name evidence="2" type="ORF">RclHR1_24640006</name>
</gene>
<dbReference type="Proteomes" id="UP000247702">
    <property type="component" value="Unassembled WGS sequence"/>
</dbReference>
<reference evidence="2 3" key="1">
    <citation type="submission" date="2017-11" db="EMBL/GenBank/DDBJ databases">
        <title>The genome of Rhizophagus clarus HR1 reveals common genetic basis of auxotrophy among arbuscular mycorrhizal fungi.</title>
        <authorList>
            <person name="Kobayashi Y."/>
        </authorList>
    </citation>
    <scope>NUCLEOTIDE SEQUENCE [LARGE SCALE GENOMIC DNA]</scope>
    <source>
        <strain evidence="2 3">HR1</strain>
    </source>
</reference>
<protein>
    <submittedName>
        <fullName evidence="2">Uncharacterized protein</fullName>
    </submittedName>
</protein>
<organism evidence="2 3">
    <name type="scientific">Rhizophagus clarus</name>
    <dbReference type="NCBI Taxonomy" id="94130"/>
    <lineage>
        <taxon>Eukaryota</taxon>
        <taxon>Fungi</taxon>
        <taxon>Fungi incertae sedis</taxon>
        <taxon>Mucoromycota</taxon>
        <taxon>Glomeromycotina</taxon>
        <taxon>Glomeromycetes</taxon>
        <taxon>Glomerales</taxon>
        <taxon>Glomeraceae</taxon>
        <taxon>Rhizophagus</taxon>
    </lineage>
</organism>
<dbReference type="Pfam" id="PF04665">
    <property type="entry name" value="Pox_A32"/>
    <property type="match status" value="1"/>
</dbReference>
<dbReference type="InterPro" id="IPR006758">
    <property type="entry name" value="A32L"/>
</dbReference>
<proteinExistence type="predicted"/>
<name>A0A2Z6RSE4_9GLOM</name>
<evidence type="ECO:0000313" key="3">
    <source>
        <dbReference type="Proteomes" id="UP000247702"/>
    </source>
</evidence>
<keyword evidence="3" id="KW-1185">Reference proteome</keyword>
<evidence type="ECO:0000313" key="2">
    <source>
        <dbReference type="EMBL" id="GBB95036.1"/>
    </source>
</evidence>
<evidence type="ECO:0000256" key="1">
    <source>
        <dbReference type="SAM" id="MobiDB-lite"/>
    </source>
</evidence>
<accession>A0A2Z6RSE4</accession>
<feature type="region of interest" description="Disordered" evidence="1">
    <location>
        <begin position="1"/>
        <end position="20"/>
    </location>
</feature>